<dbReference type="GO" id="GO:0044205">
    <property type="term" value="P:'de novo' UMP biosynthetic process"/>
    <property type="evidence" value="ECO:0007669"/>
    <property type="project" value="UniProtKB-UniPathway"/>
</dbReference>
<dbReference type="EC" id="1.3.5.2" evidence="6 14"/>
<evidence type="ECO:0000256" key="9">
    <source>
        <dbReference type="ARBA" id="ARBA00022643"/>
    </source>
</evidence>
<evidence type="ECO:0000313" key="16">
    <source>
        <dbReference type="EMBL" id="RKK03934.1"/>
    </source>
</evidence>
<sequence length="352" mass="36504">MTPAIASALMPLMRGMDPERAHELALKALGLGLAGADRGQDHPVLATTALGLSFRNPIGLAAGFDKNALAVLPLMRLGFGFVEPGTTTPRPQDGNPKPRLFRLEQDAAVINRMGMNNYGLQAFVSRLAALPRPLPAVLGANIGINKEGADPERDYPALYLGVAPQADYVTVNVSSPNTPGLRDLQGEERLAAILAAIAAARANAPRQPPVLVKIAPDLAEDAVPAVVETCVAQGVAGLIVSNTTIARPASLTSPHRGETGGLSGAPLFEPSTALLRRVHRLAAGRLTLIGCGGIATPEQAYAKIRAGASLVQLYAAFAYAGPRLVPELKRGLAALLQRDGFASVAEAVGVDA</sequence>
<dbReference type="EMBL" id="RAQU01000063">
    <property type="protein sequence ID" value="RKK03934.1"/>
    <property type="molecule type" value="Genomic_DNA"/>
</dbReference>
<dbReference type="SUPFAM" id="SSF51395">
    <property type="entry name" value="FMN-linked oxidoreductases"/>
    <property type="match status" value="1"/>
</dbReference>
<comment type="cofactor">
    <cofactor evidence="1">
        <name>FMN</name>
        <dbReference type="ChEBI" id="CHEBI:58210"/>
    </cofactor>
</comment>
<dbReference type="FunCoup" id="A0A3A9JJS2">
    <property type="interactions" value="550"/>
</dbReference>
<keyword evidence="12" id="KW-0472">Membrane</keyword>
<evidence type="ECO:0000256" key="7">
    <source>
        <dbReference type="ARBA" id="ARBA00018366"/>
    </source>
</evidence>
<dbReference type="NCBIfam" id="NF003652">
    <property type="entry name" value="PRK05286.2-5"/>
    <property type="match status" value="1"/>
</dbReference>
<dbReference type="PROSITE" id="PS00912">
    <property type="entry name" value="DHODEHASE_2"/>
    <property type="match status" value="1"/>
</dbReference>
<comment type="function">
    <text evidence="2">Catalyzes the conversion of dihydroorotate to orotate with quinone as electron acceptor.</text>
</comment>
<keyword evidence="9" id="KW-0288">FMN</keyword>
<evidence type="ECO:0000256" key="11">
    <source>
        <dbReference type="ARBA" id="ARBA00023002"/>
    </source>
</evidence>
<evidence type="ECO:0000256" key="13">
    <source>
        <dbReference type="ARBA" id="ARBA00048639"/>
    </source>
</evidence>
<protein>
    <recommendedName>
        <fullName evidence="7 14">Dihydroorotate dehydrogenase (quinone)</fullName>
        <ecNumber evidence="6 14">1.3.5.2</ecNumber>
    </recommendedName>
</protein>
<evidence type="ECO:0000313" key="17">
    <source>
        <dbReference type="EMBL" id="RMI20973.1"/>
    </source>
</evidence>
<dbReference type="GO" id="GO:0005737">
    <property type="term" value="C:cytoplasm"/>
    <property type="evidence" value="ECO:0007669"/>
    <property type="project" value="InterPro"/>
</dbReference>
<evidence type="ECO:0000256" key="5">
    <source>
        <dbReference type="ARBA" id="ARBA00005359"/>
    </source>
</evidence>
<evidence type="ECO:0000256" key="14">
    <source>
        <dbReference type="NCBIfam" id="TIGR01036"/>
    </source>
</evidence>
<reference evidence="16 19" key="1">
    <citation type="submission" date="2018-09" db="EMBL/GenBank/DDBJ databases">
        <title>Roseomonas sp. nov., isolated from feces of Tibetan antelopes in the Qinghai-Tibet plateau, China.</title>
        <authorList>
            <person name="Tian Z."/>
        </authorList>
    </citation>
    <scope>NUCLEOTIDE SEQUENCE [LARGE SCALE GENOMIC DNA]</scope>
    <source>
        <strain evidence="17 18">Z23</strain>
        <strain evidence="16 19">Z24</strain>
    </source>
</reference>
<comment type="catalytic activity">
    <reaction evidence="13">
        <text>(S)-dihydroorotate + a quinone = orotate + a quinol</text>
        <dbReference type="Rhea" id="RHEA:30187"/>
        <dbReference type="ChEBI" id="CHEBI:24646"/>
        <dbReference type="ChEBI" id="CHEBI:30839"/>
        <dbReference type="ChEBI" id="CHEBI:30864"/>
        <dbReference type="ChEBI" id="CHEBI:132124"/>
        <dbReference type="EC" id="1.3.5.2"/>
    </reaction>
</comment>
<dbReference type="OrthoDB" id="9802377at2"/>
<dbReference type="UniPathway" id="UPA00070">
    <property type="reaction ID" value="UER00946"/>
</dbReference>
<evidence type="ECO:0000256" key="10">
    <source>
        <dbReference type="ARBA" id="ARBA00022975"/>
    </source>
</evidence>
<evidence type="ECO:0000256" key="6">
    <source>
        <dbReference type="ARBA" id="ARBA00012791"/>
    </source>
</evidence>
<dbReference type="PIRSF" id="PIRSF000164">
    <property type="entry name" value="DHO_oxidase"/>
    <property type="match status" value="1"/>
</dbReference>
<dbReference type="Proteomes" id="UP000278036">
    <property type="component" value="Unassembled WGS sequence"/>
</dbReference>
<comment type="subcellular location">
    <subcellularLocation>
        <location evidence="3">Membrane</location>
    </subcellularLocation>
</comment>
<dbReference type="GO" id="GO:0016020">
    <property type="term" value="C:membrane"/>
    <property type="evidence" value="ECO:0007669"/>
    <property type="project" value="UniProtKB-SubCell"/>
</dbReference>
<dbReference type="PANTHER" id="PTHR48109:SF4">
    <property type="entry name" value="DIHYDROOROTATE DEHYDROGENASE (QUINONE), MITOCHONDRIAL"/>
    <property type="match status" value="1"/>
</dbReference>
<evidence type="ECO:0000313" key="18">
    <source>
        <dbReference type="Proteomes" id="UP000274097"/>
    </source>
</evidence>
<evidence type="ECO:0000256" key="12">
    <source>
        <dbReference type="ARBA" id="ARBA00023136"/>
    </source>
</evidence>
<proteinExistence type="inferred from homology"/>
<dbReference type="GO" id="GO:0106430">
    <property type="term" value="F:dihydroorotate dehydrogenase (quinone) activity"/>
    <property type="evidence" value="ECO:0007669"/>
    <property type="project" value="UniProtKB-EC"/>
</dbReference>
<evidence type="ECO:0000256" key="3">
    <source>
        <dbReference type="ARBA" id="ARBA00004370"/>
    </source>
</evidence>
<comment type="pathway">
    <text evidence="4">Pyrimidine metabolism; UMP biosynthesis via de novo pathway; orotate from (S)-dihydroorotate (quinone route): step 1/1.</text>
</comment>
<dbReference type="Proteomes" id="UP000274097">
    <property type="component" value="Unassembled WGS sequence"/>
</dbReference>
<dbReference type="PANTHER" id="PTHR48109">
    <property type="entry name" value="DIHYDROOROTATE DEHYDROGENASE (QUINONE), MITOCHONDRIAL-RELATED"/>
    <property type="match status" value="1"/>
</dbReference>
<feature type="domain" description="Dihydroorotate dehydrogenase catalytic" evidence="15">
    <location>
        <begin position="45"/>
        <end position="336"/>
    </location>
</feature>
<dbReference type="EMBL" id="RFLX01000009">
    <property type="protein sequence ID" value="RMI20973.1"/>
    <property type="molecule type" value="Genomic_DNA"/>
</dbReference>
<dbReference type="InterPro" id="IPR005720">
    <property type="entry name" value="Dihydroorotate_DH_cat"/>
</dbReference>
<keyword evidence="10" id="KW-0665">Pyrimidine biosynthesis</keyword>
<evidence type="ECO:0000256" key="4">
    <source>
        <dbReference type="ARBA" id="ARBA00005161"/>
    </source>
</evidence>
<keyword evidence="18" id="KW-1185">Reference proteome</keyword>
<evidence type="ECO:0000256" key="2">
    <source>
        <dbReference type="ARBA" id="ARBA00003125"/>
    </source>
</evidence>
<accession>A0A3A9JJS2</accession>
<dbReference type="CDD" id="cd04738">
    <property type="entry name" value="DHOD_2_like"/>
    <property type="match status" value="1"/>
</dbReference>
<dbReference type="InParanoid" id="A0A3A9JJS2"/>
<dbReference type="NCBIfam" id="NF003645">
    <property type="entry name" value="PRK05286.1-2"/>
    <property type="match status" value="1"/>
</dbReference>
<dbReference type="GO" id="GO:0006207">
    <property type="term" value="P:'de novo' pyrimidine nucleobase biosynthetic process"/>
    <property type="evidence" value="ECO:0007669"/>
    <property type="project" value="UniProtKB-UniRule"/>
</dbReference>
<dbReference type="PROSITE" id="PS00911">
    <property type="entry name" value="DHODEHASE_1"/>
    <property type="match status" value="1"/>
</dbReference>
<dbReference type="Gene3D" id="3.20.20.70">
    <property type="entry name" value="Aldolase class I"/>
    <property type="match status" value="1"/>
</dbReference>
<dbReference type="InterPro" id="IPR001295">
    <property type="entry name" value="Dihydroorotate_DH_CS"/>
</dbReference>
<dbReference type="Pfam" id="PF01180">
    <property type="entry name" value="DHO_dh"/>
    <property type="match status" value="1"/>
</dbReference>
<comment type="caution">
    <text evidence="16">The sequence shown here is derived from an EMBL/GenBank/DDBJ whole genome shotgun (WGS) entry which is preliminary data.</text>
</comment>
<dbReference type="NCBIfam" id="TIGR01036">
    <property type="entry name" value="pyrD_sub2"/>
    <property type="match status" value="1"/>
</dbReference>
<keyword evidence="8" id="KW-0285">Flavoprotein</keyword>
<dbReference type="InterPro" id="IPR012135">
    <property type="entry name" value="Dihydroorotate_DH_1_2"/>
</dbReference>
<evidence type="ECO:0000313" key="19">
    <source>
        <dbReference type="Proteomes" id="UP000278036"/>
    </source>
</evidence>
<evidence type="ECO:0000259" key="15">
    <source>
        <dbReference type="Pfam" id="PF01180"/>
    </source>
</evidence>
<dbReference type="AlphaFoldDB" id="A0A3A9JJS2"/>
<dbReference type="InterPro" id="IPR005719">
    <property type="entry name" value="Dihydroorotate_DH_2"/>
</dbReference>
<name>A0A3A9JJS2_9PROT</name>
<evidence type="ECO:0000256" key="1">
    <source>
        <dbReference type="ARBA" id="ARBA00001917"/>
    </source>
</evidence>
<organism evidence="16 19">
    <name type="scientific">Teichococcus wenyumeiae</name>
    <dbReference type="NCBI Taxonomy" id="2478470"/>
    <lineage>
        <taxon>Bacteria</taxon>
        <taxon>Pseudomonadati</taxon>
        <taxon>Pseudomonadota</taxon>
        <taxon>Alphaproteobacteria</taxon>
        <taxon>Acetobacterales</taxon>
        <taxon>Roseomonadaceae</taxon>
        <taxon>Roseomonas</taxon>
    </lineage>
</organism>
<keyword evidence="11 16" id="KW-0560">Oxidoreductase</keyword>
<comment type="similarity">
    <text evidence="5">Belongs to the dihydroorotate dehydrogenase family. Type 2 subfamily.</text>
</comment>
<evidence type="ECO:0000256" key="8">
    <source>
        <dbReference type="ARBA" id="ARBA00022630"/>
    </source>
</evidence>
<dbReference type="RefSeq" id="WP_120638573.1">
    <property type="nucleotide sequence ID" value="NZ_RAQU01000063.1"/>
</dbReference>
<dbReference type="InterPro" id="IPR013785">
    <property type="entry name" value="Aldolase_TIM"/>
</dbReference>
<dbReference type="InterPro" id="IPR050074">
    <property type="entry name" value="DHO_dehydrogenase"/>
</dbReference>
<gene>
    <name evidence="16" type="ORF">D6Z83_12090</name>
    <name evidence="17" type="ORF">EBE87_13855</name>
</gene>